<feature type="compositionally biased region" description="Basic and acidic residues" evidence="1">
    <location>
        <begin position="683"/>
        <end position="699"/>
    </location>
</feature>
<evidence type="ECO:0000313" key="2">
    <source>
        <dbReference type="EMBL" id="AIZ56050.1"/>
    </source>
</evidence>
<sequence length="884" mass="98957">MKLLTHVYLANLIIDEIEKTGELNIPEVKGNYSSGSLREPFAPNTEPGSKSEKELWESAGFKEEKPLFFPLKGGSHTVPDEVKRSILNNKTFFRGGAAACGLLPDIIFSRYIIHPSDSGIWIDYLFERFRMLSPGKERDEVYAFILGCMTHYATDLFITAYINEYAKGAYDPKAKDGGKKHVLIADYIDAAISDKISDQERTISVPSRFIASCFADSAGIEDQIKKVEKRSKDRAKEKITAYNGQELLPLRNRSFKYPVAEKEVRCIQSEPLYPQDVEEKTGEMEKWVSSWAAVAQKLLKGEGASTAIPSVIKELEAASPYRRLAEGMYGPKRSIGSIEVDIEGTILELRPKDKLKNDLKKFGKEKDYPFGKEGEFKAFSLCLAASKFCLMGNKELNKYLGKETFKQDEGKHFLRRVHLVVTEDKHLIDTFPDGRTLCGIEISTKSRTVAFSVMLSAEFARTGETLIEITAPVPVDEIKKITLFNASNFEWNFKGLEIEDEESGTTIARGTVSAKVVSGKDFPVEVDETVLKEIATARGTAQTIDVPAGIISWLYSLDGRDEPKDEPKDKSKDTSKDGSEDESKDEKKKKKQWESKNFAIYKALTDKKDFKPGLKADILSEDYGETKDKSKTSKEKEGTEGKTEEPAEITKTPEGDMMDVAFEGKYVPLKKRVFSGQKNPAPDSKKEGGQSQKKTKESGSQDETSGTEDKEEKPTSKKKDKADMDKTMDKEEPGPKSKKKDKTDTNKTMDKEEPGPKSKKKDKTDMDKTMEKEGAEEEQPKKKKDPGEISEKKDGGGMKDTLDKGGLEVSFKKKDTKEMDVAMDKDEQETQPKKKDAENSSKERNGADMDKSMDDKGYSANGTEKKKKIMRWTVQKGKDPMGDG</sequence>
<feature type="compositionally biased region" description="Basic and acidic residues" evidence="1">
    <location>
        <begin position="558"/>
        <end position="578"/>
    </location>
</feature>
<evidence type="ECO:0008006" key="4">
    <source>
        <dbReference type="Google" id="ProtNLM"/>
    </source>
</evidence>
<feature type="compositionally biased region" description="Basic and acidic residues" evidence="1">
    <location>
        <begin position="707"/>
        <end position="773"/>
    </location>
</feature>
<dbReference type="KEGG" id="mear:Mpt1_c01470"/>
<dbReference type="RefSeq" id="WP_048111350.1">
    <property type="nucleotide sequence ID" value="NZ_CP010070.1"/>
</dbReference>
<organism evidence="2 3">
    <name type="scientific">Candidatus Methanoplasma termitum</name>
    <dbReference type="NCBI Taxonomy" id="1577791"/>
    <lineage>
        <taxon>Archaea</taxon>
        <taxon>Methanobacteriati</taxon>
        <taxon>Thermoplasmatota</taxon>
        <taxon>Thermoplasmata</taxon>
        <taxon>Methanomassiliicoccales</taxon>
        <taxon>Methanomassiliicoccaceae</taxon>
        <taxon>Candidatus Methanoplasma</taxon>
    </lineage>
</organism>
<name>A0A0A7LA89_9ARCH</name>
<feature type="compositionally biased region" description="Basic and acidic residues" evidence="1">
    <location>
        <begin position="785"/>
        <end position="857"/>
    </location>
</feature>
<accession>A0A0A7LA89</accession>
<keyword evidence="3" id="KW-1185">Reference proteome</keyword>
<dbReference type="Proteomes" id="UP000030787">
    <property type="component" value="Chromosome"/>
</dbReference>
<reference evidence="2 3" key="1">
    <citation type="journal article" date="2014" name="Appl. Environ. Microbiol.">
        <title>Comparative Genome Analysis of 'Candidatus Methanoplasma termitum' Indicates a New Mode of Energy Metabolism in the Seventh Order of Methanogens.</title>
        <authorList>
            <person name="Lang K."/>
            <person name="Schuldes J."/>
            <person name="Klingl A."/>
            <person name="Poehlein A."/>
            <person name="Daniel R."/>
            <person name="Brune A."/>
        </authorList>
    </citation>
    <scope>NUCLEOTIDE SEQUENCE [LARGE SCALE GENOMIC DNA]</scope>
    <source>
        <strain evidence="3">Mpt1</strain>
    </source>
</reference>
<dbReference type="EMBL" id="CP010070">
    <property type="protein sequence ID" value="AIZ56050.1"/>
    <property type="molecule type" value="Genomic_DNA"/>
</dbReference>
<protein>
    <recommendedName>
        <fullName evidence="4">Phospholipase C/D domain-containing protein</fullName>
    </recommendedName>
</protein>
<dbReference type="GeneID" id="24817821"/>
<evidence type="ECO:0000256" key="1">
    <source>
        <dbReference type="SAM" id="MobiDB-lite"/>
    </source>
</evidence>
<gene>
    <name evidence="2" type="ORF">Mpt1_c01470</name>
</gene>
<dbReference type="HOGENOM" id="CLU_325882_0_0_2"/>
<feature type="compositionally biased region" description="Basic and acidic residues" evidence="1">
    <location>
        <begin position="624"/>
        <end position="645"/>
    </location>
</feature>
<evidence type="ECO:0000313" key="3">
    <source>
        <dbReference type="Proteomes" id="UP000030787"/>
    </source>
</evidence>
<dbReference type="AlphaFoldDB" id="A0A0A7LA89"/>
<dbReference type="STRING" id="1577791.Mpt1_c01470"/>
<feature type="region of interest" description="Disordered" evidence="1">
    <location>
        <begin position="613"/>
        <end position="884"/>
    </location>
</feature>
<feature type="region of interest" description="Disordered" evidence="1">
    <location>
        <begin position="558"/>
        <end position="590"/>
    </location>
</feature>
<proteinExistence type="predicted"/>